<evidence type="ECO:0000313" key="3">
    <source>
        <dbReference type="EMBL" id="MBJ8338043.1"/>
    </source>
</evidence>
<feature type="compositionally biased region" description="Basic and acidic residues" evidence="1">
    <location>
        <begin position="12"/>
        <end position="22"/>
    </location>
</feature>
<protein>
    <submittedName>
        <fullName evidence="3">DUF1295 domain-containing protein</fullName>
    </submittedName>
</protein>
<reference evidence="3" key="1">
    <citation type="submission" date="2020-12" db="EMBL/GenBank/DDBJ databases">
        <title>Antrihabitans popcorni sp. nov. and Antrihabitans auranticaus sp. nov., isolated from a larva cave.</title>
        <authorList>
            <person name="Lee S.D."/>
            <person name="Kim I.S."/>
        </authorList>
    </citation>
    <scope>NUCLEOTIDE SEQUENCE</scope>
    <source>
        <strain evidence="3">YC3-6</strain>
    </source>
</reference>
<dbReference type="EMBL" id="JAEMNV010000001">
    <property type="protein sequence ID" value="MBJ8338043.1"/>
    <property type="molecule type" value="Genomic_DNA"/>
</dbReference>
<comment type="caution">
    <text evidence="3">The sequence shown here is derived from an EMBL/GenBank/DDBJ whole genome shotgun (WGS) entry which is preliminary data.</text>
</comment>
<proteinExistence type="predicted"/>
<organism evidence="3 4">
    <name type="scientific">Antrihabitans stalagmiti</name>
    <dbReference type="NCBI Taxonomy" id="2799499"/>
    <lineage>
        <taxon>Bacteria</taxon>
        <taxon>Bacillati</taxon>
        <taxon>Actinomycetota</taxon>
        <taxon>Actinomycetes</taxon>
        <taxon>Mycobacteriales</taxon>
        <taxon>Nocardiaceae</taxon>
        <taxon>Antrihabitans</taxon>
    </lineage>
</organism>
<keyword evidence="2" id="KW-1133">Transmembrane helix</keyword>
<name>A0A934U2A2_9NOCA</name>
<feature type="transmembrane region" description="Helical" evidence="2">
    <location>
        <begin position="226"/>
        <end position="248"/>
    </location>
</feature>
<dbReference type="PANTHER" id="PTHR32251:SF23">
    <property type="entry name" value="3-OXO-5-ALPHA-STEROID 4-DEHYDROGENASE (DUF1295)"/>
    <property type="match status" value="1"/>
</dbReference>
<feature type="transmembrane region" description="Helical" evidence="2">
    <location>
        <begin position="301"/>
        <end position="321"/>
    </location>
</feature>
<gene>
    <name evidence="3" type="ORF">JGU71_04010</name>
</gene>
<dbReference type="Pfam" id="PF06966">
    <property type="entry name" value="DUF1295"/>
    <property type="match status" value="1"/>
</dbReference>
<dbReference type="InterPro" id="IPR010721">
    <property type="entry name" value="UstE-like"/>
</dbReference>
<feature type="transmembrane region" description="Helical" evidence="2">
    <location>
        <begin position="67"/>
        <end position="87"/>
    </location>
</feature>
<dbReference type="Proteomes" id="UP000655868">
    <property type="component" value="Unassembled WGS sequence"/>
</dbReference>
<dbReference type="PROSITE" id="PS50244">
    <property type="entry name" value="S5A_REDUCTASE"/>
    <property type="match status" value="1"/>
</dbReference>
<dbReference type="PANTHER" id="PTHR32251">
    <property type="entry name" value="3-OXO-5-ALPHA-STEROID 4-DEHYDROGENASE"/>
    <property type="match status" value="1"/>
</dbReference>
<keyword evidence="2" id="KW-0812">Transmembrane</keyword>
<keyword evidence="4" id="KW-1185">Reference proteome</keyword>
<dbReference type="AlphaFoldDB" id="A0A934U2A2"/>
<sequence length="353" mass="39127">MFHRLAQSEIGRQGEGRKQLGERDAGISVASILVASVHPISLRASVPHNTRLATSSSVSAVGKAASLARIVVVYIVAFAVGLAWLVWGPNTAHLWLDSLIADVLATLVVFAASRYFRNSSCYDAYWSVLPPLLTVYWWVTAGADTDQVRNALVTAIVLLWSIRLTGNWAYAFPGLHHEDWRYRLLRERAGRGELLVDLSAIHLVPTGQVFLGLVPAYVAVTTSGRAFGWLDLVAFVVGLVAVTIELVADLQMHRFTRQREPGQVMASGLWSWSRHPNYFGEVGFWFALALFGIAASPSGWWWLLVGVAAMLAMFLGASIPLMEKRSLERRPDYQAVIDRVPRFVPRPPRRVQV</sequence>
<feature type="transmembrane region" description="Helical" evidence="2">
    <location>
        <begin position="278"/>
        <end position="295"/>
    </location>
</feature>
<dbReference type="Gene3D" id="1.20.120.1630">
    <property type="match status" value="1"/>
</dbReference>
<accession>A0A934U2A2</accession>
<evidence type="ECO:0000256" key="2">
    <source>
        <dbReference type="SAM" id="Phobius"/>
    </source>
</evidence>
<feature type="transmembrane region" description="Helical" evidence="2">
    <location>
        <begin position="124"/>
        <end position="139"/>
    </location>
</feature>
<feature type="region of interest" description="Disordered" evidence="1">
    <location>
        <begin position="1"/>
        <end position="22"/>
    </location>
</feature>
<feature type="transmembrane region" description="Helical" evidence="2">
    <location>
        <begin position="151"/>
        <end position="173"/>
    </location>
</feature>
<keyword evidence="2" id="KW-0472">Membrane</keyword>
<dbReference type="GO" id="GO:0016020">
    <property type="term" value="C:membrane"/>
    <property type="evidence" value="ECO:0007669"/>
    <property type="project" value="TreeGrafter"/>
</dbReference>
<feature type="transmembrane region" description="Helical" evidence="2">
    <location>
        <begin position="194"/>
        <end position="220"/>
    </location>
</feature>
<evidence type="ECO:0000256" key="1">
    <source>
        <dbReference type="SAM" id="MobiDB-lite"/>
    </source>
</evidence>
<evidence type="ECO:0000313" key="4">
    <source>
        <dbReference type="Proteomes" id="UP000655868"/>
    </source>
</evidence>
<feature type="transmembrane region" description="Helical" evidence="2">
    <location>
        <begin position="93"/>
        <end position="112"/>
    </location>
</feature>